<organism evidence="12 13">
    <name type="scientific">Candidatus Ozemobacter sibiricus</name>
    <dbReference type="NCBI Taxonomy" id="2268124"/>
    <lineage>
        <taxon>Bacteria</taxon>
        <taxon>Candidatus Ozemobacteria</taxon>
        <taxon>Candidatus Ozemobacterales</taxon>
        <taxon>Candidatus Ozemobacteraceae</taxon>
        <taxon>Candidatus Ozemobacter</taxon>
    </lineage>
</organism>
<dbReference type="InterPro" id="IPR050338">
    <property type="entry name" value="DisA"/>
</dbReference>
<name>A0A367ZRM3_9BACT</name>
<keyword evidence="4 10" id="KW-0812">Transmembrane</keyword>
<proteinExistence type="inferred from homology"/>
<dbReference type="GO" id="GO:0006171">
    <property type="term" value="P:cAMP biosynthetic process"/>
    <property type="evidence" value="ECO:0007669"/>
    <property type="project" value="InterPro"/>
</dbReference>
<feature type="transmembrane region" description="Helical" evidence="10">
    <location>
        <begin position="16"/>
        <end position="34"/>
    </location>
</feature>
<comment type="caution">
    <text evidence="10">Lacks conserved residue(s) required for the propagation of feature annotation.</text>
</comment>
<dbReference type="InterPro" id="IPR045585">
    <property type="entry name" value="CdaA_N"/>
</dbReference>
<dbReference type="PANTHER" id="PTHR34185:SF1">
    <property type="entry name" value="DIADENYLATE CYCLASE"/>
    <property type="match status" value="1"/>
</dbReference>
<dbReference type="SUPFAM" id="SSF143597">
    <property type="entry name" value="YojJ-like"/>
    <property type="match status" value="1"/>
</dbReference>
<dbReference type="PIRSF" id="PIRSF004793">
    <property type="entry name" value="UCP004793"/>
    <property type="match status" value="1"/>
</dbReference>
<keyword evidence="2 10" id="KW-1003">Cell membrane</keyword>
<evidence type="ECO:0000313" key="12">
    <source>
        <dbReference type="EMBL" id="RCK80690.1"/>
    </source>
</evidence>
<dbReference type="PROSITE" id="PS51794">
    <property type="entry name" value="DAC"/>
    <property type="match status" value="1"/>
</dbReference>
<dbReference type="FunFam" id="3.40.1700.10:FF:000002">
    <property type="entry name" value="Diadenylate cyclase"/>
    <property type="match status" value="1"/>
</dbReference>
<keyword evidence="9 10" id="KW-0472">Membrane</keyword>
<evidence type="ECO:0000256" key="5">
    <source>
        <dbReference type="ARBA" id="ARBA00022695"/>
    </source>
</evidence>
<evidence type="ECO:0000256" key="7">
    <source>
        <dbReference type="ARBA" id="ARBA00022840"/>
    </source>
</evidence>
<dbReference type="InterPro" id="IPR036888">
    <property type="entry name" value="DNA_integrity_DisA_N_sf"/>
</dbReference>
<evidence type="ECO:0000256" key="2">
    <source>
        <dbReference type="ARBA" id="ARBA00022475"/>
    </source>
</evidence>
<comment type="caution">
    <text evidence="12">The sequence shown here is derived from an EMBL/GenBank/DDBJ whole genome shotgun (WGS) entry which is preliminary data.</text>
</comment>
<gene>
    <name evidence="10" type="primary">dacA</name>
    <name evidence="12" type="ORF">OZSIB_3003</name>
</gene>
<feature type="transmembrane region" description="Helical" evidence="10">
    <location>
        <begin position="41"/>
        <end position="59"/>
    </location>
</feature>
<dbReference type="EMBL" id="QOQW01000005">
    <property type="protein sequence ID" value="RCK80690.1"/>
    <property type="molecule type" value="Genomic_DNA"/>
</dbReference>
<keyword evidence="8 10" id="KW-1133">Transmembrane helix</keyword>
<evidence type="ECO:0000256" key="6">
    <source>
        <dbReference type="ARBA" id="ARBA00022741"/>
    </source>
</evidence>
<dbReference type="EC" id="2.7.7.85" evidence="10"/>
<sequence length="269" mass="30220">MSPIELFWAILRDFRLFDLLDILLVSWVIYRVLLLIEGTRAFNLLKGLAIIFLLLIFTRDLDFHAVNWVLANTLPTGFLALVVIFQPELRRALEDIGRGTILADQFHPSENIGELVEELAKTIENCSKKRIGALIVFEQDIGLKDFIDKGVPLHSHLTSELLNTIFMPFTPLHDGAVIVKGGYVEAASCFLPISQNPDLAREVGTRHRAAVGITEITDALVLIVSEETGTISFAKGGKLIRDLTMDRVRDLVRGAFKRVIRGRRMFQLT</sequence>
<comment type="similarity">
    <text evidence="10">Belongs to the adenylate cyclase family. DacA/CdaA subfamily.</text>
</comment>
<dbReference type="HAMAP" id="MF_01499">
    <property type="entry name" value="DacA"/>
    <property type="match status" value="1"/>
</dbReference>
<comment type="catalytic activity">
    <reaction evidence="1 10">
        <text>2 ATP = 3',3'-c-di-AMP + 2 diphosphate</text>
        <dbReference type="Rhea" id="RHEA:35655"/>
        <dbReference type="ChEBI" id="CHEBI:30616"/>
        <dbReference type="ChEBI" id="CHEBI:33019"/>
        <dbReference type="ChEBI" id="CHEBI:71500"/>
        <dbReference type="EC" id="2.7.7.85"/>
    </reaction>
</comment>
<comment type="function">
    <text evidence="10">Catalyzes the condensation of 2 ATP molecules into cyclic di-AMP (c-di-AMP), a second messenger used to regulate differing processes in different bacteria.</text>
</comment>
<dbReference type="GO" id="GO:0004016">
    <property type="term" value="F:adenylate cyclase activity"/>
    <property type="evidence" value="ECO:0007669"/>
    <property type="project" value="UniProtKB-UniRule"/>
</dbReference>
<protein>
    <recommendedName>
        <fullName evidence="10">Diadenylate cyclase</fullName>
        <shortName evidence="10">DAC</shortName>
        <ecNumber evidence="10">2.7.7.85</ecNumber>
    </recommendedName>
    <alternativeName>
        <fullName evidence="10">Cyclic-di-AMP synthase</fullName>
        <shortName evidence="10">c-di-AMP synthase</shortName>
    </alternativeName>
</protein>
<evidence type="ECO:0000313" key="13">
    <source>
        <dbReference type="Proteomes" id="UP000252355"/>
    </source>
</evidence>
<evidence type="ECO:0000256" key="9">
    <source>
        <dbReference type="ARBA" id="ARBA00023136"/>
    </source>
</evidence>
<dbReference type="NCBIfam" id="TIGR00159">
    <property type="entry name" value="diadenylate cyclase CdaA"/>
    <property type="match status" value="1"/>
</dbReference>
<keyword evidence="6 10" id="KW-0547">Nucleotide-binding</keyword>
<dbReference type="InterPro" id="IPR034701">
    <property type="entry name" value="CdaA"/>
</dbReference>
<dbReference type="InterPro" id="IPR003390">
    <property type="entry name" value="DNA_integrity_scan_DisA_N"/>
</dbReference>
<dbReference type="Pfam" id="PF02457">
    <property type="entry name" value="DAC"/>
    <property type="match status" value="1"/>
</dbReference>
<keyword evidence="7 10" id="KW-0067">ATP-binding</keyword>
<evidence type="ECO:0000256" key="1">
    <source>
        <dbReference type="ARBA" id="ARBA00000877"/>
    </source>
</evidence>
<dbReference type="GO" id="GO:0106408">
    <property type="term" value="F:diadenylate cyclase activity"/>
    <property type="evidence" value="ECO:0007669"/>
    <property type="project" value="UniProtKB-EC"/>
</dbReference>
<feature type="domain" description="DAC" evidence="11">
    <location>
        <begin position="86"/>
        <end position="245"/>
    </location>
</feature>
<comment type="subunit">
    <text evidence="10">Probably a homodimer.</text>
</comment>
<dbReference type="InterPro" id="IPR014046">
    <property type="entry name" value="C-di-AMP_synthase"/>
</dbReference>
<dbReference type="Proteomes" id="UP000252355">
    <property type="component" value="Unassembled WGS sequence"/>
</dbReference>
<dbReference type="Gene3D" id="3.40.1700.10">
    <property type="entry name" value="DNA integrity scanning protein, DisA, N-terminal domain"/>
    <property type="match status" value="1"/>
</dbReference>
<accession>A0A367ZRM3</accession>
<feature type="transmembrane region" description="Helical" evidence="10">
    <location>
        <begin position="65"/>
        <end position="85"/>
    </location>
</feature>
<keyword evidence="3 10" id="KW-0808">Transferase</keyword>
<evidence type="ECO:0000259" key="11">
    <source>
        <dbReference type="PROSITE" id="PS51794"/>
    </source>
</evidence>
<evidence type="ECO:0000256" key="10">
    <source>
        <dbReference type="HAMAP-Rule" id="MF_01499"/>
    </source>
</evidence>
<evidence type="ECO:0000256" key="8">
    <source>
        <dbReference type="ARBA" id="ARBA00022989"/>
    </source>
</evidence>
<dbReference type="AlphaFoldDB" id="A0A367ZRM3"/>
<reference evidence="12 13" key="1">
    <citation type="submission" date="2018-05" db="EMBL/GenBank/DDBJ databases">
        <title>A metagenomic window into the 2 km-deep terrestrial subsurface aquifer revealed taxonomically and functionally diverse microbial community comprising novel uncultured bacterial lineages.</title>
        <authorList>
            <person name="Kadnikov V.V."/>
            <person name="Mardanov A.V."/>
            <person name="Beletsky A.V."/>
            <person name="Banks D."/>
            <person name="Pimenov N.V."/>
            <person name="Frank Y.A."/>
            <person name="Karnachuk O.V."/>
            <person name="Ravin N.V."/>
        </authorList>
    </citation>
    <scope>NUCLEOTIDE SEQUENCE [LARGE SCALE GENOMIC DNA]</scope>
    <source>
        <strain evidence="12">BY5</strain>
    </source>
</reference>
<evidence type="ECO:0000256" key="3">
    <source>
        <dbReference type="ARBA" id="ARBA00022679"/>
    </source>
</evidence>
<dbReference type="GO" id="GO:0005524">
    <property type="term" value="F:ATP binding"/>
    <property type="evidence" value="ECO:0007669"/>
    <property type="project" value="UniProtKB-UniRule"/>
</dbReference>
<keyword evidence="5 10" id="KW-0548">Nucleotidyltransferase</keyword>
<evidence type="ECO:0000256" key="4">
    <source>
        <dbReference type="ARBA" id="ARBA00022692"/>
    </source>
</evidence>
<dbReference type="PANTHER" id="PTHR34185">
    <property type="entry name" value="DIADENYLATE CYCLASE"/>
    <property type="match status" value="1"/>
</dbReference>
<dbReference type="Pfam" id="PF19293">
    <property type="entry name" value="CdaA_N"/>
    <property type="match status" value="1"/>
</dbReference>